<name>A0ACB9FRD4_9ASTR</name>
<evidence type="ECO:0000313" key="2">
    <source>
        <dbReference type="Proteomes" id="UP001056120"/>
    </source>
</evidence>
<reference evidence="2" key="1">
    <citation type="journal article" date="2022" name="Mol. Ecol. Resour.">
        <title>The genomes of chicory, endive, great burdock and yacon provide insights into Asteraceae palaeo-polyploidization history and plant inulin production.</title>
        <authorList>
            <person name="Fan W."/>
            <person name="Wang S."/>
            <person name="Wang H."/>
            <person name="Wang A."/>
            <person name="Jiang F."/>
            <person name="Liu H."/>
            <person name="Zhao H."/>
            <person name="Xu D."/>
            <person name="Zhang Y."/>
        </authorList>
    </citation>
    <scope>NUCLEOTIDE SEQUENCE [LARGE SCALE GENOMIC DNA]</scope>
    <source>
        <strain evidence="2">cv. Yunnan</strain>
    </source>
</reference>
<dbReference type="Proteomes" id="UP001056120">
    <property type="component" value="Linkage Group LG16"/>
</dbReference>
<sequence>MKEKLLLLNKQKELTNLLARAVKWIKSLLRPRYDGEYLVGLIKDELQEKRLNETLTNVVITAFDKKKWKPVIFSSFQLKKNPSLNAKLSDISIGTSAAPIFLPSHPFHVNDSEGKLLREYDLIDGGVVANNPVRTELAIKEVISGGSRDGCKFFVLSVGTGSQDFQEKYKATKSSHWGIFGWLFGGAVSIPLLDAASSSSSYMADYHVSTLLQLLGSENTYLRIQDDTLSDDIASMDLGNKENMEKLVKVGKELLKKPMTRMNPQTGLLEHHPHITNEMALDWFAELLHEERRSCMK</sequence>
<keyword evidence="2" id="KW-1185">Reference proteome</keyword>
<gene>
    <name evidence="1" type="ORF">L1987_48338</name>
</gene>
<protein>
    <submittedName>
        <fullName evidence="1">Uncharacterized protein</fullName>
    </submittedName>
</protein>
<reference evidence="1 2" key="2">
    <citation type="journal article" date="2022" name="Mol. Ecol. Resour.">
        <title>The genomes of chicory, endive, great burdock and yacon provide insights into Asteraceae paleo-polyploidization history and plant inulin production.</title>
        <authorList>
            <person name="Fan W."/>
            <person name="Wang S."/>
            <person name="Wang H."/>
            <person name="Wang A."/>
            <person name="Jiang F."/>
            <person name="Liu H."/>
            <person name="Zhao H."/>
            <person name="Xu D."/>
            <person name="Zhang Y."/>
        </authorList>
    </citation>
    <scope>NUCLEOTIDE SEQUENCE [LARGE SCALE GENOMIC DNA]</scope>
    <source>
        <strain evidence="2">cv. Yunnan</strain>
        <tissue evidence="1">Leaves</tissue>
    </source>
</reference>
<evidence type="ECO:0000313" key="1">
    <source>
        <dbReference type="EMBL" id="KAI3773804.1"/>
    </source>
</evidence>
<proteinExistence type="predicted"/>
<comment type="caution">
    <text evidence="1">The sequence shown here is derived from an EMBL/GenBank/DDBJ whole genome shotgun (WGS) entry which is preliminary data.</text>
</comment>
<dbReference type="EMBL" id="CM042033">
    <property type="protein sequence ID" value="KAI3773804.1"/>
    <property type="molecule type" value="Genomic_DNA"/>
</dbReference>
<organism evidence="1 2">
    <name type="scientific">Smallanthus sonchifolius</name>
    <dbReference type="NCBI Taxonomy" id="185202"/>
    <lineage>
        <taxon>Eukaryota</taxon>
        <taxon>Viridiplantae</taxon>
        <taxon>Streptophyta</taxon>
        <taxon>Embryophyta</taxon>
        <taxon>Tracheophyta</taxon>
        <taxon>Spermatophyta</taxon>
        <taxon>Magnoliopsida</taxon>
        <taxon>eudicotyledons</taxon>
        <taxon>Gunneridae</taxon>
        <taxon>Pentapetalae</taxon>
        <taxon>asterids</taxon>
        <taxon>campanulids</taxon>
        <taxon>Asterales</taxon>
        <taxon>Asteraceae</taxon>
        <taxon>Asteroideae</taxon>
        <taxon>Heliantheae alliance</taxon>
        <taxon>Millerieae</taxon>
        <taxon>Smallanthus</taxon>
    </lineage>
</organism>
<accession>A0ACB9FRD4</accession>